<dbReference type="AlphaFoldDB" id="A0AAN8S819"/>
<dbReference type="PANTHER" id="PTHR11909">
    <property type="entry name" value="CASEIN KINASE-RELATED"/>
    <property type="match status" value="1"/>
</dbReference>
<sequence>MGKSKRELASLRKKVNLFNPVQIREGEQLTDVAETKWRIGKSIGAGGFGEIYLVSDEVSKSVPHDAVHVAKIEPHKSGPLFVEMNFYIRVAKKEMISEWKKNKGLKHLGMPYYIAFGSHSYQNERYRFLILQRYGQDLGKIFQKCKKKFHIKTVLTLGIQILDILEYIHSHGYIHADIKDSNLLLGTGKDEENVYLLDYGLACRYVDHSGTHKEYNPDQRKAHDGTLQYTSRDAHVGAHSRRSDLEVLAFNMIHWLCGSLPWMDDLTVPERVAQEKEYYMNNIPSFLKKCFGDNPPVVINHFLKYVVSLNFETKPDYEYCKTLLRQGIRQAGFADDGKLNFSSPPAKLKIRKRVRNTDIENWVELKPVKMPRNAARQPCVPVHTNFNRMTRQQTAANSPALRSRETFDWVKVLQSNPEKILKSQNVTNDLIKKKKVRKQQEKEKPKETVVEVLEKKEKENPLDNPTPAILEVLKSRNMTVAPLAGKRTRSESHGCSPVFYDNSTLTPAMEEVIRRREMNSGYRDNESDSSVVTRSSTATVMSTRLNRLKNKCVTTPDISDFRRVTRKTSAPETKTPILVAGMRRRTRKYSLPEHKLVAELTLQPERKRNDRKRTSTSRRTIRKCRRGPPTLAKSPSKKILGFTKNKRKLRHREVSPSEIDFVPRLRSGTDNSDDYLIEKLLNSKPSNSRIRNYAANSAPNPANRRRKCGIALSPSTRDSSLIL</sequence>
<comment type="caution">
    <text evidence="4">The sequence shown here is derived from an EMBL/GenBank/DDBJ whole genome shotgun (WGS) entry which is preliminary data.</text>
</comment>
<accession>A0AAN8S819</accession>
<evidence type="ECO:0000256" key="1">
    <source>
        <dbReference type="ARBA" id="ARBA00012513"/>
    </source>
</evidence>
<dbReference type="InterPro" id="IPR008271">
    <property type="entry name" value="Ser/Thr_kinase_AS"/>
</dbReference>
<gene>
    <name evidence="4" type="ORF">RUM43_008494</name>
</gene>
<dbReference type="GO" id="GO:0005524">
    <property type="term" value="F:ATP binding"/>
    <property type="evidence" value="ECO:0007669"/>
    <property type="project" value="InterPro"/>
</dbReference>
<dbReference type="Gene3D" id="1.10.510.10">
    <property type="entry name" value="Transferase(Phosphotransferase) domain 1"/>
    <property type="match status" value="1"/>
</dbReference>
<feature type="compositionally biased region" description="Basic residues" evidence="2">
    <location>
        <begin position="609"/>
        <end position="626"/>
    </location>
</feature>
<dbReference type="EMBL" id="JAWJWE010000038">
    <property type="protein sequence ID" value="KAK6622652.1"/>
    <property type="molecule type" value="Genomic_DNA"/>
</dbReference>
<evidence type="ECO:0000313" key="4">
    <source>
        <dbReference type="EMBL" id="KAK6622652.1"/>
    </source>
</evidence>
<dbReference type="CDD" id="cd14015">
    <property type="entry name" value="STKc_VRK"/>
    <property type="match status" value="1"/>
</dbReference>
<dbReference type="GO" id="GO:0004674">
    <property type="term" value="F:protein serine/threonine kinase activity"/>
    <property type="evidence" value="ECO:0007669"/>
    <property type="project" value="UniProtKB-EC"/>
</dbReference>
<dbReference type="SMART" id="SM00220">
    <property type="entry name" value="S_TKc"/>
    <property type="match status" value="1"/>
</dbReference>
<proteinExistence type="predicted"/>
<evidence type="ECO:0000259" key="3">
    <source>
        <dbReference type="PROSITE" id="PS50011"/>
    </source>
</evidence>
<evidence type="ECO:0000313" key="5">
    <source>
        <dbReference type="Proteomes" id="UP001372834"/>
    </source>
</evidence>
<evidence type="ECO:0000256" key="2">
    <source>
        <dbReference type="SAM" id="MobiDB-lite"/>
    </source>
</evidence>
<protein>
    <recommendedName>
        <fullName evidence="1">non-specific serine/threonine protein kinase</fullName>
        <ecNumber evidence="1">2.7.11.1</ecNumber>
    </recommendedName>
</protein>
<dbReference type="InterPro" id="IPR000719">
    <property type="entry name" value="Prot_kinase_dom"/>
</dbReference>
<dbReference type="EC" id="2.7.11.1" evidence="1"/>
<reference evidence="4 5" key="1">
    <citation type="submission" date="2023-10" db="EMBL/GenBank/DDBJ databases">
        <title>Genomes of two closely related lineages of the louse Polyplax serrata with different host specificities.</title>
        <authorList>
            <person name="Martinu J."/>
            <person name="Tarabai H."/>
            <person name="Stefka J."/>
            <person name="Hypsa V."/>
        </authorList>
    </citation>
    <scope>NUCLEOTIDE SEQUENCE [LARGE SCALE GENOMIC DNA]</scope>
    <source>
        <strain evidence="4">HR10_N</strain>
    </source>
</reference>
<dbReference type="SUPFAM" id="SSF56112">
    <property type="entry name" value="Protein kinase-like (PK-like)"/>
    <property type="match status" value="1"/>
</dbReference>
<feature type="domain" description="Protein kinase" evidence="3">
    <location>
        <begin position="37"/>
        <end position="324"/>
    </location>
</feature>
<organism evidence="4 5">
    <name type="scientific">Polyplax serrata</name>
    <name type="common">Common mouse louse</name>
    <dbReference type="NCBI Taxonomy" id="468196"/>
    <lineage>
        <taxon>Eukaryota</taxon>
        <taxon>Metazoa</taxon>
        <taxon>Ecdysozoa</taxon>
        <taxon>Arthropoda</taxon>
        <taxon>Hexapoda</taxon>
        <taxon>Insecta</taxon>
        <taxon>Pterygota</taxon>
        <taxon>Neoptera</taxon>
        <taxon>Paraneoptera</taxon>
        <taxon>Psocodea</taxon>
        <taxon>Troctomorpha</taxon>
        <taxon>Phthiraptera</taxon>
        <taxon>Anoplura</taxon>
        <taxon>Polyplacidae</taxon>
        <taxon>Polyplax</taxon>
    </lineage>
</organism>
<dbReference type="InterPro" id="IPR011009">
    <property type="entry name" value="Kinase-like_dom_sf"/>
</dbReference>
<dbReference type="Proteomes" id="UP001372834">
    <property type="component" value="Unassembled WGS sequence"/>
</dbReference>
<dbReference type="PROSITE" id="PS50011">
    <property type="entry name" value="PROTEIN_KINASE_DOM"/>
    <property type="match status" value="1"/>
</dbReference>
<dbReference type="PROSITE" id="PS00108">
    <property type="entry name" value="PROTEIN_KINASE_ST"/>
    <property type="match status" value="1"/>
</dbReference>
<dbReference type="Pfam" id="PF00069">
    <property type="entry name" value="Pkinase"/>
    <property type="match status" value="1"/>
</dbReference>
<name>A0AAN8S819_POLSC</name>
<dbReference type="InterPro" id="IPR050235">
    <property type="entry name" value="CK1_Ser-Thr_kinase"/>
</dbReference>
<feature type="region of interest" description="Disordered" evidence="2">
    <location>
        <begin position="604"/>
        <end position="633"/>
    </location>
</feature>